<reference evidence="1" key="1">
    <citation type="submission" date="2021-02" db="EMBL/GenBank/DDBJ databases">
        <authorList>
            <consortium name="DOE Joint Genome Institute"/>
            <person name="Ahrendt S."/>
            <person name="Looney B.P."/>
            <person name="Miyauchi S."/>
            <person name="Morin E."/>
            <person name="Drula E."/>
            <person name="Courty P.E."/>
            <person name="Chicoki N."/>
            <person name="Fauchery L."/>
            <person name="Kohler A."/>
            <person name="Kuo A."/>
            <person name="Labutti K."/>
            <person name="Pangilinan J."/>
            <person name="Lipzen A."/>
            <person name="Riley R."/>
            <person name="Andreopoulos W."/>
            <person name="He G."/>
            <person name="Johnson J."/>
            <person name="Barry K.W."/>
            <person name="Grigoriev I.V."/>
            <person name="Nagy L."/>
            <person name="Hibbett D."/>
            <person name="Henrissat B."/>
            <person name="Matheny P.B."/>
            <person name="Labbe J."/>
            <person name="Martin F."/>
        </authorList>
    </citation>
    <scope>NUCLEOTIDE SEQUENCE</scope>
    <source>
        <strain evidence="1">EC-137</strain>
    </source>
</reference>
<evidence type="ECO:0000313" key="2">
    <source>
        <dbReference type="Proteomes" id="UP000814128"/>
    </source>
</evidence>
<dbReference type="Proteomes" id="UP000814128">
    <property type="component" value="Unassembled WGS sequence"/>
</dbReference>
<gene>
    <name evidence="1" type="ORF">K488DRAFT_60006</name>
</gene>
<keyword evidence="2" id="KW-1185">Reference proteome</keyword>
<proteinExistence type="predicted"/>
<name>A0ACB8Q8H9_9AGAM</name>
<reference evidence="1" key="2">
    <citation type="journal article" date="2022" name="New Phytol.">
        <title>Evolutionary transition to the ectomycorrhizal habit in the genomes of a hyperdiverse lineage of mushroom-forming fungi.</title>
        <authorList>
            <person name="Looney B."/>
            <person name="Miyauchi S."/>
            <person name="Morin E."/>
            <person name="Drula E."/>
            <person name="Courty P.E."/>
            <person name="Kohler A."/>
            <person name="Kuo A."/>
            <person name="LaButti K."/>
            <person name="Pangilinan J."/>
            <person name="Lipzen A."/>
            <person name="Riley R."/>
            <person name="Andreopoulos W."/>
            <person name="He G."/>
            <person name="Johnson J."/>
            <person name="Nolan M."/>
            <person name="Tritt A."/>
            <person name="Barry K.W."/>
            <person name="Grigoriev I.V."/>
            <person name="Nagy L.G."/>
            <person name="Hibbett D."/>
            <person name="Henrissat B."/>
            <person name="Matheny P.B."/>
            <person name="Labbe J."/>
            <person name="Martin F.M."/>
        </authorList>
    </citation>
    <scope>NUCLEOTIDE SEQUENCE</scope>
    <source>
        <strain evidence="1">EC-137</strain>
    </source>
</reference>
<organism evidence="1 2">
    <name type="scientific">Vararia minispora EC-137</name>
    <dbReference type="NCBI Taxonomy" id="1314806"/>
    <lineage>
        <taxon>Eukaryota</taxon>
        <taxon>Fungi</taxon>
        <taxon>Dikarya</taxon>
        <taxon>Basidiomycota</taxon>
        <taxon>Agaricomycotina</taxon>
        <taxon>Agaricomycetes</taxon>
        <taxon>Russulales</taxon>
        <taxon>Lachnocladiaceae</taxon>
        <taxon>Vararia</taxon>
    </lineage>
</organism>
<comment type="caution">
    <text evidence="1">The sequence shown here is derived from an EMBL/GenBank/DDBJ whole genome shotgun (WGS) entry which is preliminary data.</text>
</comment>
<dbReference type="EMBL" id="MU273814">
    <property type="protein sequence ID" value="KAI0027952.1"/>
    <property type="molecule type" value="Genomic_DNA"/>
</dbReference>
<accession>A0ACB8Q8H9</accession>
<protein>
    <submittedName>
        <fullName evidence="1">Uncharacterized protein</fullName>
    </submittedName>
</protein>
<evidence type="ECO:0000313" key="1">
    <source>
        <dbReference type="EMBL" id="KAI0027952.1"/>
    </source>
</evidence>
<sequence length="683" mass="75126">MPSDSSTPVSITPQSTGTQDPSFSAATTSSYKKPQVAFYPHVNSSNKPQKPFSRSAAKRESVMALGSIEHLQHYFTKTGIAAKKESTQQRKGLVPAIGGLGAHIAHTRGNPSIASVDLPPSPAIPAAQPAEQIPYVRIIETDPENLRPDVIEDLAVVERMWHLNSSEAALPGSPPPSSERFLTAPGSPPSTNVDVLGVLKSTTRAVRSVRNYLLSLPDEESGSGTAPFRPTILPSGTPKKRLVSRPDDPANPLTLVRRSALEVLTMLRALEEACRVPLSDDAYDAQSDRGSVSGEPASRVASPEAMLSRESSAVGDDGDGDTSFAFSVMQVPGREGSILVWEEEEDEFRQESDDERAPRERWEERLVLGSGWLYRQDVTFDIVSHEQDIIARYLDAVDGVLFGGTRDGVRGWQRERDKLARREQLERKGRRVSAPAERTPDADFVASTRRGRRVVSTSILGSMQSLVVTEEPEGMDTVKEEDEDETESVDDEELPEWAQRSAFADNGHARMHALLSTLLPRNLAVLLPPVGDRTGLLSTLSSGQMLCVAYNTGVRRSKKPWGYISKDAIHDIVALEEARSAADDPESAKKSWTFRRTDNLRLWAAALKIRYMLPIALPAAPLPPTILPPSDNSSPVKLPKNETPIHFDARAVARKEEGWETMLENALEQWVRVVVEEQRRDLR</sequence>